<evidence type="ECO:0000256" key="1">
    <source>
        <dbReference type="SAM" id="MobiDB-lite"/>
    </source>
</evidence>
<dbReference type="PANTHER" id="PTHR46512:SF9">
    <property type="entry name" value="PEPTIDYLPROLYL ISOMERASE"/>
    <property type="match status" value="1"/>
</dbReference>
<feature type="region of interest" description="Disordered" evidence="1">
    <location>
        <begin position="1"/>
        <end position="24"/>
    </location>
</feature>
<dbReference type="EMBL" id="JALLBG020000161">
    <property type="protein sequence ID" value="KAL3761074.1"/>
    <property type="molecule type" value="Genomic_DNA"/>
</dbReference>
<dbReference type="SUPFAM" id="SSF48452">
    <property type="entry name" value="TPR-like"/>
    <property type="match status" value="1"/>
</dbReference>
<gene>
    <name evidence="2" type="ORF">ACHAWU_005211</name>
</gene>
<dbReference type="InterPro" id="IPR050754">
    <property type="entry name" value="FKBP4/5/8-like"/>
</dbReference>
<feature type="compositionally biased region" description="Basic and acidic residues" evidence="1">
    <location>
        <begin position="479"/>
        <end position="489"/>
    </location>
</feature>
<dbReference type="Gene3D" id="1.25.40.10">
    <property type="entry name" value="Tetratricopeptide repeat domain"/>
    <property type="match status" value="1"/>
</dbReference>
<name>A0ABD3MAR5_9STRA</name>
<dbReference type="PANTHER" id="PTHR46512">
    <property type="entry name" value="PEPTIDYLPROLYL ISOMERASE"/>
    <property type="match status" value="1"/>
</dbReference>
<dbReference type="Proteomes" id="UP001530293">
    <property type="component" value="Unassembled WGS sequence"/>
</dbReference>
<keyword evidence="3" id="KW-1185">Reference proteome</keyword>
<dbReference type="InterPro" id="IPR011990">
    <property type="entry name" value="TPR-like_helical_dom_sf"/>
</dbReference>
<dbReference type="AlphaFoldDB" id="A0ABD3MAR5"/>
<evidence type="ECO:0000313" key="3">
    <source>
        <dbReference type="Proteomes" id="UP001530293"/>
    </source>
</evidence>
<reference evidence="2 3" key="1">
    <citation type="submission" date="2024-10" db="EMBL/GenBank/DDBJ databases">
        <title>Updated reference genomes for cyclostephanoid diatoms.</title>
        <authorList>
            <person name="Roberts W.R."/>
            <person name="Alverson A.J."/>
        </authorList>
    </citation>
    <scope>NUCLEOTIDE SEQUENCE [LARGE SCALE GENOMIC DNA]</scope>
    <source>
        <strain evidence="2 3">AJA232-27</strain>
    </source>
</reference>
<evidence type="ECO:0008006" key="4">
    <source>
        <dbReference type="Google" id="ProtNLM"/>
    </source>
</evidence>
<protein>
    <recommendedName>
        <fullName evidence="4">Peptidylprolyl isomerase</fullName>
    </recommendedName>
</protein>
<feature type="region of interest" description="Disordered" evidence="1">
    <location>
        <begin position="78"/>
        <end position="104"/>
    </location>
</feature>
<accession>A0ABD3MAR5</accession>
<evidence type="ECO:0000313" key="2">
    <source>
        <dbReference type="EMBL" id="KAL3761074.1"/>
    </source>
</evidence>
<organism evidence="2 3">
    <name type="scientific">Discostella pseudostelligera</name>
    <dbReference type="NCBI Taxonomy" id="259834"/>
    <lineage>
        <taxon>Eukaryota</taxon>
        <taxon>Sar</taxon>
        <taxon>Stramenopiles</taxon>
        <taxon>Ochrophyta</taxon>
        <taxon>Bacillariophyta</taxon>
        <taxon>Coscinodiscophyceae</taxon>
        <taxon>Thalassiosirophycidae</taxon>
        <taxon>Stephanodiscales</taxon>
        <taxon>Stephanodiscaceae</taxon>
        <taxon>Discostella</taxon>
    </lineage>
</organism>
<feature type="compositionally biased region" description="Low complexity" evidence="1">
    <location>
        <begin position="12"/>
        <end position="23"/>
    </location>
</feature>
<feature type="region of interest" description="Disordered" evidence="1">
    <location>
        <begin position="406"/>
        <end position="465"/>
    </location>
</feature>
<proteinExistence type="predicted"/>
<comment type="caution">
    <text evidence="2">The sequence shown here is derived from an EMBL/GenBank/DDBJ whole genome shotgun (WGS) entry which is preliminary data.</text>
</comment>
<feature type="region of interest" description="Disordered" evidence="1">
    <location>
        <begin position="478"/>
        <end position="498"/>
    </location>
</feature>
<sequence length="531" mass="59059">MCIMTALPENGSASASTASASATQLAKLDGSDMQRQPEQPEDKHQAIVDTPYGRGLVVRTRKCDGIKEIQLLGSTSFEKMQSDDDDEDISAARGSSSSTTSERKLYTTVDYPSITPQVGDDVVCQFGRGRIQQISRMNYCGDNEQPIVKYTIELSSWRLRGRSTVMCHVLTTTTPNSLLRVVRKHTYHEMDAVEKVELARSRKAEATHYFTQTKDYNLAFSTYANAVDALRSIHHDHTSTNEVRADLLLLLITCSNNAATCCVKLDKWEEATKFAQNALILIDALHEKRGMKIHTILNKEGTIDAQLFGEWRVKSYLIMARSCLKKGDDTVAMGVLKKAHLHAMGYMDRINAILPHNRSSEETASCKSLVSQIKDVRRLMSECSDKNKATKEIEKRRAKAMFGGTKNTAVKKASTVNSVSPKKMENDQQQQRKRMMDDNKGVNGTASLSTHSDEKDAVDKTSSSPACKKCVTFSQHPPQVKEFEPHISSDADDDGHEVDESWYNQHKEALIVMAVAGLSAMALISLKKIAR</sequence>